<protein>
    <submittedName>
        <fullName evidence="1">Uncharacterized protein</fullName>
    </submittedName>
</protein>
<proteinExistence type="predicted"/>
<name>A0ABV9WAG0_9ACTN</name>
<dbReference type="RefSeq" id="WP_380125998.1">
    <property type="nucleotide sequence ID" value="NZ_JBHSIU010000071.1"/>
</dbReference>
<gene>
    <name evidence="1" type="ORF">ACFPIJ_46955</name>
</gene>
<dbReference type="EMBL" id="JBHSIU010000071">
    <property type="protein sequence ID" value="MFC5005359.1"/>
    <property type="molecule type" value="Genomic_DNA"/>
</dbReference>
<reference evidence="2" key="1">
    <citation type="journal article" date="2019" name="Int. J. Syst. Evol. Microbiol.">
        <title>The Global Catalogue of Microorganisms (GCM) 10K type strain sequencing project: providing services to taxonomists for standard genome sequencing and annotation.</title>
        <authorList>
            <consortium name="The Broad Institute Genomics Platform"/>
            <consortium name="The Broad Institute Genome Sequencing Center for Infectious Disease"/>
            <person name="Wu L."/>
            <person name="Ma J."/>
        </authorList>
    </citation>
    <scope>NUCLEOTIDE SEQUENCE [LARGE SCALE GENOMIC DNA]</scope>
    <source>
        <strain evidence="2">CGMCC 4.7152</strain>
    </source>
</reference>
<dbReference type="Proteomes" id="UP001595912">
    <property type="component" value="Unassembled WGS sequence"/>
</dbReference>
<organism evidence="1 2">
    <name type="scientific">Dactylosporangium cerinum</name>
    <dbReference type="NCBI Taxonomy" id="1434730"/>
    <lineage>
        <taxon>Bacteria</taxon>
        <taxon>Bacillati</taxon>
        <taxon>Actinomycetota</taxon>
        <taxon>Actinomycetes</taxon>
        <taxon>Micromonosporales</taxon>
        <taxon>Micromonosporaceae</taxon>
        <taxon>Dactylosporangium</taxon>
    </lineage>
</organism>
<sequence>MAWDVHRSQVTRHTRQEAGLAYLAVALFIDLPEGARYIEFQLADEPDDRSWGYCVVDGPPTRFQPGDGIEELVTMMSSHACMYGGVTSARLDGSNLVLVFDEEAARLFGWPRELPLHLNITHEDRDALRAGLAEVLAVGPNGKAPTIVL</sequence>
<keyword evidence="2" id="KW-1185">Reference proteome</keyword>
<evidence type="ECO:0000313" key="1">
    <source>
        <dbReference type="EMBL" id="MFC5005359.1"/>
    </source>
</evidence>
<comment type="caution">
    <text evidence="1">The sequence shown here is derived from an EMBL/GenBank/DDBJ whole genome shotgun (WGS) entry which is preliminary data.</text>
</comment>
<evidence type="ECO:0000313" key="2">
    <source>
        <dbReference type="Proteomes" id="UP001595912"/>
    </source>
</evidence>
<accession>A0ABV9WAG0</accession>